<dbReference type="Gene3D" id="3.20.20.70">
    <property type="entry name" value="Aldolase class I"/>
    <property type="match status" value="1"/>
</dbReference>
<dbReference type="PROSITE" id="PS51379">
    <property type="entry name" value="4FE4S_FER_2"/>
    <property type="match status" value="1"/>
</dbReference>
<evidence type="ECO:0000313" key="12">
    <source>
        <dbReference type="Proteomes" id="UP000215148"/>
    </source>
</evidence>
<evidence type="ECO:0000259" key="9">
    <source>
        <dbReference type="PROSITE" id="PS51379"/>
    </source>
</evidence>
<gene>
    <name evidence="11" type="ORF">CCZ37_13680</name>
</gene>
<dbReference type="SFLD" id="SFLDS00029">
    <property type="entry name" value="Radical_SAM"/>
    <property type="match status" value="1"/>
</dbReference>
<dbReference type="PROSITE" id="PS00198">
    <property type="entry name" value="4FE4S_FER_1"/>
    <property type="match status" value="1"/>
</dbReference>
<dbReference type="InterPro" id="IPR034457">
    <property type="entry name" value="Organic_radical-activating"/>
</dbReference>
<evidence type="ECO:0000256" key="1">
    <source>
        <dbReference type="ARBA" id="ARBA00001966"/>
    </source>
</evidence>
<evidence type="ECO:0000259" key="10">
    <source>
        <dbReference type="PROSITE" id="PS51918"/>
    </source>
</evidence>
<name>A0A223N1U5_9VIBR</name>
<dbReference type="Proteomes" id="UP000215148">
    <property type="component" value="Chromosome 2"/>
</dbReference>
<dbReference type="PROSITE" id="PS01087">
    <property type="entry name" value="RADICAL_ACTIVATING"/>
    <property type="match status" value="1"/>
</dbReference>
<dbReference type="SUPFAM" id="SSF102114">
    <property type="entry name" value="Radical SAM enzymes"/>
    <property type="match status" value="1"/>
</dbReference>
<sequence length="293" mass="33277">MVSGKQPLRAKVSRVLTFSCVDGPGNRLVIFMQGCNFNCLSCHNPHTIRHCHHCGDCVPTCPSQALRLNADQQVEWLAEKCTHCDRCIEHCIHQSNPKIHHYSVEQLVELIRRNHYFLAGITISGGEATLQLPFIIALFKAIKHDEELKHLSCFIDSNGSLSESGWDKISPYLDGAMIDLKAWQEETHRWLTGRSNHRVIRTIFHLATLNRLHEVRLLHIPDKSDLETEITEVAHLINQLPANVNIRLSAFQHHGVVGKALTWQPCSEGAMLQFHQKLAAQVQRTIYLPTLYA</sequence>
<dbReference type="InterPro" id="IPR023912">
    <property type="entry name" value="YjjW_bact"/>
</dbReference>
<dbReference type="SFLD" id="SFLDF00392">
    <property type="entry name" value="YjjI_activase"/>
    <property type="match status" value="1"/>
</dbReference>
<dbReference type="InterPro" id="IPR007197">
    <property type="entry name" value="rSAM"/>
</dbReference>
<organism evidence="11 12">
    <name type="scientific">Vibrio qinghaiensis</name>
    <dbReference type="NCBI Taxonomy" id="2025808"/>
    <lineage>
        <taxon>Bacteria</taxon>
        <taxon>Pseudomonadati</taxon>
        <taxon>Pseudomonadota</taxon>
        <taxon>Gammaproteobacteria</taxon>
        <taxon>Vibrionales</taxon>
        <taxon>Vibrionaceae</taxon>
        <taxon>Vibrio</taxon>
    </lineage>
</organism>
<evidence type="ECO:0000256" key="2">
    <source>
        <dbReference type="ARBA" id="ARBA00009777"/>
    </source>
</evidence>
<dbReference type="PANTHER" id="PTHR30352:SF13">
    <property type="entry name" value="GLYCYL-RADICAL ENZYME ACTIVATING ENZYME YJJW-RELATED"/>
    <property type="match status" value="1"/>
</dbReference>
<dbReference type="GO" id="GO:0051539">
    <property type="term" value="F:4 iron, 4 sulfur cluster binding"/>
    <property type="evidence" value="ECO:0007669"/>
    <property type="project" value="UniProtKB-KW"/>
</dbReference>
<dbReference type="SUPFAM" id="SSF54862">
    <property type="entry name" value="4Fe-4S ferredoxins"/>
    <property type="match status" value="1"/>
</dbReference>
<dbReference type="GO" id="GO:0046872">
    <property type="term" value="F:metal ion binding"/>
    <property type="evidence" value="ECO:0007669"/>
    <property type="project" value="UniProtKB-KW"/>
</dbReference>
<keyword evidence="8" id="KW-0411">Iron-sulfur</keyword>
<dbReference type="SFLD" id="SFLDG01066">
    <property type="entry name" value="organic_radical-activating_enz"/>
    <property type="match status" value="1"/>
</dbReference>
<keyword evidence="12" id="KW-1185">Reference proteome</keyword>
<evidence type="ECO:0000313" key="11">
    <source>
        <dbReference type="EMBL" id="ASU23646.1"/>
    </source>
</evidence>
<dbReference type="SFLD" id="SFLDG01118">
    <property type="entry name" value="activating_enzymes__group_2"/>
    <property type="match status" value="1"/>
</dbReference>
<dbReference type="InterPro" id="IPR013785">
    <property type="entry name" value="Aldolase_TIM"/>
</dbReference>
<evidence type="ECO:0000256" key="5">
    <source>
        <dbReference type="ARBA" id="ARBA00022723"/>
    </source>
</evidence>
<dbReference type="RefSeq" id="WP_094500938.1">
    <property type="nucleotide sequence ID" value="NZ_CAWNHI010000002.1"/>
</dbReference>
<reference evidence="11 12" key="1">
    <citation type="submission" date="2017-08" db="EMBL/GenBank/DDBJ databases">
        <title>The Vibrio qinghaiensis sp.-Q67 is a luminous bacteria isolated firstly from Qinghai lake, Qinghai province, China, which has been proved to be very sensitive to detect environmental and food pollutants. Therefore, complete genome analysis of V. qinghaiensis sp.-Q67 highlights the potential application of this strain on detection of hazards in the contaminated environments.</title>
        <authorList>
            <person name="Gong L."/>
        </authorList>
    </citation>
    <scope>NUCLEOTIDE SEQUENCE [LARGE SCALE GENOMIC DNA]</scope>
    <source>
        <strain evidence="11 12">Q67</strain>
    </source>
</reference>
<dbReference type="EMBL" id="CP022742">
    <property type="protein sequence ID" value="ASU23646.1"/>
    <property type="molecule type" value="Genomic_DNA"/>
</dbReference>
<dbReference type="PANTHER" id="PTHR30352">
    <property type="entry name" value="PYRUVATE FORMATE-LYASE-ACTIVATING ENZYME"/>
    <property type="match status" value="1"/>
</dbReference>
<evidence type="ECO:0000256" key="4">
    <source>
        <dbReference type="ARBA" id="ARBA00022691"/>
    </source>
</evidence>
<dbReference type="PIRSF" id="PIRSF000371">
    <property type="entry name" value="PFL_act_enz"/>
    <property type="match status" value="1"/>
</dbReference>
<dbReference type="Pfam" id="PF04055">
    <property type="entry name" value="Radical_SAM"/>
    <property type="match status" value="1"/>
</dbReference>
<feature type="domain" description="4Fe-4S ferredoxin-type" evidence="9">
    <location>
        <begin position="43"/>
        <end position="71"/>
    </location>
</feature>
<dbReference type="AlphaFoldDB" id="A0A223N1U5"/>
<dbReference type="InterPro" id="IPR040074">
    <property type="entry name" value="BssD/PflA/YjjW"/>
</dbReference>
<proteinExistence type="inferred from homology"/>
<dbReference type="PROSITE" id="PS51918">
    <property type="entry name" value="RADICAL_SAM"/>
    <property type="match status" value="1"/>
</dbReference>
<accession>A0A223N1U5</accession>
<dbReference type="NCBIfam" id="TIGR04041">
    <property type="entry name" value="activase_YjjW"/>
    <property type="match status" value="1"/>
</dbReference>
<feature type="domain" description="Radical SAM core" evidence="10">
    <location>
        <begin position="21"/>
        <end position="289"/>
    </location>
</feature>
<dbReference type="InterPro" id="IPR017896">
    <property type="entry name" value="4Fe4S_Fe-S-bd"/>
</dbReference>
<protein>
    <submittedName>
        <fullName evidence="11">Glycine radical enzyme activase</fullName>
    </submittedName>
</protein>
<keyword evidence="3" id="KW-0004">4Fe-4S</keyword>
<evidence type="ECO:0000256" key="7">
    <source>
        <dbReference type="ARBA" id="ARBA00023004"/>
    </source>
</evidence>
<evidence type="ECO:0000256" key="3">
    <source>
        <dbReference type="ARBA" id="ARBA00022485"/>
    </source>
</evidence>
<evidence type="ECO:0000256" key="6">
    <source>
        <dbReference type="ARBA" id="ARBA00023002"/>
    </source>
</evidence>
<keyword evidence="5" id="KW-0479">Metal-binding</keyword>
<dbReference type="Gene3D" id="3.30.70.20">
    <property type="match status" value="1"/>
</dbReference>
<keyword evidence="6" id="KW-0560">Oxidoreductase</keyword>
<comment type="cofactor">
    <cofactor evidence="1">
        <name>[4Fe-4S] cluster</name>
        <dbReference type="ChEBI" id="CHEBI:49883"/>
    </cofactor>
</comment>
<dbReference type="InterPro" id="IPR058240">
    <property type="entry name" value="rSAM_sf"/>
</dbReference>
<comment type="similarity">
    <text evidence="2">Belongs to the organic radical-activating enzymes family.</text>
</comment>
<dbReference type="InterPro" id="IPR012839">
    <property type="entry name" value="Organic_radical_activase"/>
</dbReference>
<keyword evidence="4" id="KW-0949">S-adenosyl-L-methionine</keyword>
<dbReference type="InterPro" id="IPR017900">
    <property type="entry name" value="4Fe4S_Fe_S_CS"/>
</dbReference>
<evidence type="ECO:0000256" key="8">
    <source>
        <dbReference type="ARBA" id="ARBA00023014"/>
    </source>
</evidence>
<dbReference type="GO" id="GO:0016491">
    <property type="term" value="F:oxidoreductase activity"/>
    <property type="evidence" value="ECO:0007669"/>
    <property type="project" value="UniProtKB-KW"/>
</dbReference>
<dbReference type="CDD" id="cd01335">
    <property type="entry name" value="Radical_SAM"/>
    <property type="match status" value="1"/>
</dbReference>
<dbReference type="KEGG" id="vqi:CCZ37_13680"/>
<dbReference type="InterPro" id="IPR001989">
    <property type="entry name" value="Radical_activat_CS"/>
</dbReference>
<keyword evidence="7" id="KW-0408">Iron</keyword>